<keyword evidence="2" id="KW-1185">Reference proteome</keyword>
<sequence length="235" mass="26043">MNQTIKGESDGDQHNSPHQVVNVENVESSSSGYESLTTERTLKAVKETQAKIEFDKAAMIEPATVADYLSQPYESSPEKGTHKDSDLGFKTPPFGDPIEPVDQSLVEVASELNSITKMQEKNDLVGAETRLEHTVVSETDSKNNQLLKENEVQKLGSKSDKASPKSKKDLLQDSRNGKCRYCGRGNDDHVNEPVIPDCSERQPLLASAPRPSEKASWKNCCGIFELFSGFTRYNY</sequence>
<dbReference type="EMBL" id="CM042036">
    <property type="protein sequence ID" value="KAI3744074.1"/>
    <property type="molecule type" value="Genomic_DNA"/>
</dbReference>
<evidence type="ECO:0000313" key="2">
    <source>
        <dbReference type="Proteomes" id="UP001056120"/>
    </source>
</evidence>
<name>A0ACB9DBT4_9ASTR</name>
<proteinExistence type="predicted"/>
<gene>
    <name evidence="1" type="ORF">L1987_57147</name>
</gene>
<accession>A0ACB9DBT4</accession>
<dbReference type="Proteomes" id="UP001056120">
    <property type="component" value="Linkage Group LG19"/>
</dbReference>
<protein>
    <submittedName>
        <fullName evidence="1">Uncharacterized protein</fullName>
    </submittedName>
</protein>
<organism evidence="1 2">
    <name type="scientific">Smallanthus sonchifolius</name>
    <dbReference type="NCBI Taxonomy" id="185202"/>
    <lineage>
        <taxon>Eukaryota</taxon>
        <taxon>Viridiplantae</taxon>
        <taxon>Streptophyta</taxon>
        <taxon>Embryophyta</taxon>
        <taxon>Tracheophyta</taxon>
        <taxon>Spermatophyta</taxon>
        <taxon>Magnoliopsida</taxon>
        <taxon>eudicotyledons</taxon>
        <taxon>Gunneridae</taxon>
        <taxon>Pentapetalae</taxon>
        <taxon>asterids</taxon>
        <taxon>campanulids</taxon>
        <taxon>Asterales</taxon>
        <taxon>Asteraceae</taxon>
        <taxon>Asteroideae</taxon>
        <taxon>Heliantheae alliance</taxon>
        <taxon>Millerieae</taxon>
        <taxon>Smallanthus</taxon>
    </lineage>
</organism>
<reference evidence="1 2" key="2">
    <citation type="journal article" date="2022" name="Mol. Ecol. Resour.">
        <title>The genomes of chicory, endive, great burdock and yacon provide insights into Asteraceae paleo-polyploidization history and plant inulin production.</title>
        <authorList>
            <person name="Fan W."/>
            <person name="Wang S."/>
            <person name="Wang H."/>
            <person name="Wang A."/>
            <person name="Jiang F."/>
            <person name="Liu H."/>
            <person name="Zhao H."/>
            <person name="Xu D."/>
            <person name="Zhang Y."/>
        </authorList>
    </citation>
    <scope>NUCLEOTIDE SEQUENCE [LARGE SCALE GENOMIC DNA]</scope>
    <source>
        <strain evidence="2">cv. Yunnan</strain>
        <tissue evidence="1">Leaves</tissue>
    </source>
</reference>
<evidence type="ECO:0000313" key="1">
    <source>
        <dbReference type="EMBL" id="KAI3744074.1"/>
    </source>
</evidence>
<comment type="caution">
    <text evidence="1">The sequence shown here is derived from an EMBL/GenBank/DDBJ whole genome shotgun (WGS) entry which is preliminary data.</text>
</comment>
<reference evidence="2" key="1">
    <citation type="journal article" date="2022" name="Mol. Ecol. Resour.">
        <title>The genomes of chicory, endive, great burdock and yacon provide insights into Asteraceae palaeo-polyploidization history and plant inulin production.</title>
        <authorList>
            <person name="Fan W."/>
            <person name="Wang S."/>
            <person name="Wang H."/>
            <person name="Wang A."/>
            <person name="Jiang F."/>
            <person name="Liu H."/>
            <person name="Zhao H."/>
            <person name="Xu D."/>
            <person name="Zhang Y."/>
        </authorList>
    </citation>
    <scope>NUCLEOTIDE SEQUENCE [LARGE SCALE GENOMIC DNA]</scope>
    <source>
        <strain evidence="2">cv. Yunnan</strain>
    </source>
</reference>